<gene>
    <name evidence="1" type="ORF">L211DRAFT_875471</name>
</gene>
<keyword evidence="2" id="KW-1185">Reference proteome</keyword>
<proteinExistence type="predicted"/>
<evidence type="ECO:0000313" key="1">
    <source>
        <dbReference type="EMBL" id="RPB25645.1"/>
    </source>
</evidence>
<sequence>MVEDQPFILLNLKVFQEIERYEGLIVMMPGMTSDIATNMLNFLKARMTSDPQHQRRWGNQVRRPEKISRQSIWRWPVRDCRLSSLSFPTYGNAPTAMPVPLQ</sequence>
<organism evidence="1 2">
    <name type="scientific">Terfezia boudieri ATCC MYA-4762</name>
    <dbReference type="NCBI Taxonomy" id="1051890"/>
    <lineage>
        <taxon>Eukaryota</taxon>
        <taxon>Fungi</taxon>
        <taxon>Dikarya</taxon>
        <taxon>Ascomycota</taxon>
        <taxon>Pezizomycotina</taxon>
        <taxon>Pezizomycetes</taxon>
        <taxon>Pezizales</taxon>
        <taxon>Pezizaceae</taxon>
        <taxon>Terfezia</taxon>
    </lineage>
</organism>
<dbReference type="Proteomes" id="UP000267821">
    <property type="component" value="Unassembled WGS sequence"/>
</dbReference>
<name>A0A3N4M672_9PEZI</name>
<dbReference type="EMBL" id="ML121537">
    <property type="protein sequence ID" value="RPB25645.1"/>
    <property type="molecule type" value="Genomic_DNA"/>
</dbReference>
<dbReference type="OrthoDB" id="10259024at2759"/>
<dbReference type="InParanoid" id="A0A3N4M672"/>
<dbReference type="AlphaFoldDB" id="A0A3N4M672"/>
<reference evidence="1 2" key="1">
    <citation type="journal article" date="2018" name="Nat. Ecol. Evol.">
        <title>Pezizomycetes genomes reveal the molecular basis of ectomycorrhizal truffle lifestyle.</title>
        <authorList>
            <person name="Murat C."/>
            <person name="Payen T."/>
            <person name="Noel B."/>
            <person name="Kuo A."/>
            <person name="Morin E."/>
            <person name="Chen J."/>
            <person name="Kohler A."/>
            <person name="Krizsan K."/>
            <person name="Balestrini R."/>
            <person name="Da Silva C."/>
            <person name="Montanini B."/>
            <person name="Hainaut M."/>
            <person name="Levati E."/>
            <person name="Barry K.W."/>
            <person name="Belfiori B."/>
            <person name="Cichocki N."/>
            <person name="Clum A."/>
            <person name="Dockter R.B."/>
            <person name="Fauchery L."/>
            <person name="Guy J."/>
            <person name="Iotti M."/>
            <person name="Le Tacon F."/>
            <person name="Lindquist E.A."/>
            <person name="Lipzen A."/>
            <person name="Malagnac F."/>
            <person name="Mello A."/>
            <person name="Molinier V."/>
            <person name="Miyauchi S."/>
            <person name="Poulain J."/>
            <person name="Riccioni C."/>
            <person name="Rubini A."/>
            <person name="Sitrit Y."/>
            <person name="Splivallo R."/>
            <person name="Traeger S."/>
            <person name="Wang M."/>
            <person name="Zifcakova L."/>
            <person name="Wipf D."/>
            <person name="Zambonelli A."/>
            <person name="Paolocci F."/>
            <person name="Nowrousian M."/>
            <person name="Ottonello S."/>
            <person name="Baldrian P."/>
            <person name="Spatafora J.W."/>
            <person name="Henrissat B."/>
            <person name="Nagy L.G."/>
            <person name="Aury J.M."/>
            <person name="Wincker P."/>
            <person name="Grigoriev I.V."/>
            <person name="Bonfante P."/>
            <person name="Martin F.M."/>
        </authorList>
    </citation>
    <scope>NUCLEOTIDE SEQUENCE [LARGE SCALE GENOMIC DNA]</scope>
    <source>
        <strain evidence="1 2">ATCC MYA-4762</strain>
    </source>
</reference>
<protein>
    <submittedName>
        <fullName evidence="1">Uncharacterized protein</fullName>
    </submittedName>
</protein>
<evidence type="ECO:0000313" key="2">
    <source>
        <dbReference type="Proteomes" id="UP000267821"/>
    </source>
</evidence>
<accession>A0A3N4M672</accession>